<evidence type="ECO:0000313" key="3">
    <source>
        <dbReference type="Proteomes" id="UP001241603"/>
    </source>
</evidence>
<reference evidence="2 3" key="1">
    <citation type="submission" date="2023-07" db="EMBL/GenBank/DDBJ databases">
        <title>Genomic Encyclopedia of Type Strains, Phase IV (KMG-IV): sequencing the most valuable type-strain genomes for metagenomic binning, comparative biology and taxonomic classification.</title>
        <authorList>
            <person name="Goeker M."/>
        </authorList>
    </citation>
    <scope>NUCLEOTIDE SEQUENCE [LARGE SCALE GENOMIC DNA]</scope>
    <source>
        <strain evidence="2 3">B6-8</strain>
    </source>
</reference>
<keyword evidence="3" id="KW-1185">Reference proteome</keyword>
<comment type="caution">
    <text evidence="2">The sequence shown here is derived from an EMBL/GenBank/DDBJ whole genome shotgun (WGS) entry which is preliminary data.</text>
</comment>
<organism evidence="2 3">
    <name type="scientific">Kaistia dalseonensis</name>
    <dbReference type="NCBI Taxonomy" id="410840"/>
    <lineage>
        <taxon>Bacteria</taxon>
        <taxon>Pseudomonadati</taxon>
        <taxon>Pseudomonadota</taxon>
        <taxon>Alphaproteobacteria</taxon>
        <taxon>Hyphomicrobiales</taxon>
        <taxon>Kaistiaceae</taxon>
        <taxon>Kaistia</taxon>
    </lineage>
</organism>
<sequence length="90" mass="9943">MHRPSLRMLLAASALLVAAGSASVALSPPMPGRELMVLHEPRRARLAVRRRYPKTGASYPSNGRREWERRQKQIASGRLTEANGLVRNAA</sequence>
<gene>
    <name evidence="2" type="ORF">QO014_003472</name>
</gene>
<dbReference type="EMBL" id="JAUSVO010000005">
    <property type="protein sequence ID" value="MDQ0439071.1"/>
    <property type="molecule type" value="Genomic_DNA"/>
</dbReference>
<accession>A0ABU0H9S0</accession>
<protein>
    <submittedName>
        <fullName evidence="2">Uncharacterized protein</fullName>
    </submittedName>
</protein>
<evidence type="ECO:0000313" key="2">
    <source>
        <dbReference type="EMBL" id="MDQ0439071.1"/>
    </source>
</evidence>
<dbReference type="Proteomes" id="UP001241603">
    <property type="component" value="Unassembled WGS sequence"/>
</dbReference>
<name>A0ABU0H9S0_9HYPH</name>
<evidence type="ECO:0000256" key="1">
    <source>
        <dbReference type="SAM" id="SignalP"/>
    </source>
</evidence>
<feature type="signal peptide" evidence="1">
    <location>
        <begin position="1"/>
        <end position="24"/>
    </location>
</feature>
<dbReference type="RefSeq" id="WP_266349975.1">
    <property type="nucleotide sequence ID" value="NZ_JAPKNG010000005.1"/>
</dbReference>
<keyword evidence="1" id="KW-0732">Signal</keyword>
<feature type="chain" id="PRO_5046824395" evidence="1">
    <location>
        <begin position="25"/>
        <end position="90"/>
    </location>
</feature>
<proteinExistence type="predicted"/>